<keyword evidence="8" id="KW-0472">Membrane</keyword>
<evidence type="ECO:0000256" key="3">
    <source>
        <dbReference type="ARBA" id="ARBA00008444"/>
    </source>
</evidence>
<evidence type="ECO:0000256" key="4">
    <source>
        <dbReference type="ARBA" id="ARBA00022692"/>
    </source>
</evidence>
<evidence type="ECO:0000256" key="7">
    <source>
        <dbReference type="ARBA" id="ARBA00023128"/>
    </source>
</evidence>
<comment type="similarity">
    <text evidence="3">Belongs to the Tim17/Tim22/Tim23 family.</text>
</comment>
<dbReference type="AlphaFoldDB" id="A0A2J8R8L2"/>
<dbReference type="PANTHER" id="PTHR10485:SF2">
    <property type="entry name" value="MITOCHONDRIAL IMPORT INNER MEMBRANE TRANSLOCASE SUBUNIT TIM17-B"/>
    <property type="match status" value="1"/>
</dbReference>
<dbReference type="GO" id="GO:0030150">
    <property type="term" value="P:protein import into mitochondrial matrix"/>
    <property type="evidence" value="ECO:0007669"/>
    <property type="project" value="TreeGrafter"/>
</dbReference>
<keyword evidence="5" id="KW-0999">Mitochondrion inner membrane</keyword>
<sequence>MEEYAREPCPWRIVDDCGGAFTMGVIGGGVFQAIKGFRNAPVRRFNVLLRLVSNS</sequence>
<evidence type="ECO:0000256" key="1">
    <source>
        <dbReference type="ARBA" id="ARBA00002959"/>
    </source>
</evidence>
<organism evidence="9">
    <name type="scientific">Pongo abelii</name>
    <name type="common">Sumatran orangutan</name>
    <name type="synonym">Pongo pygmaeus abelii</name>
    <dbReference type="NCBI Taxonomy" id="9601"/>
    <lineage>
        <taxon>Eukaryota</taxon>
        <taxon>Metazoa</taxon>
        <taxon>Chordata</taxon>
        <taxon>Craniata</taxon>
        <taxon>Vertebrata</taxon>
        <taxon>Euteleostomi</taxon>
        <taxon>Mammalia</taxon>
        <taxon>Eutheria</taxon>
        <taxon>Euarchontoglires</taxon>
        <taxon>Primates</taxon>
        <taxon>Haplorrhini</taxon>
        <taxon>Catarrhini</taxon>
        <taxon>Hominidae</taxon>
        <taxon>Pongo</taxon>
    </lineage>
</organism>
<evidence type="ECO:0000256" key="8">
    <source>
        <dbReference type="ARBA" id="ARBA00023136"/>
    </source>
</evidence>
<gene>
    <name evidence="9" type="ORF">CR201_G0052928</name>
</gene>
<evidence type="ECO:0000256" key="6">
    <source>
        <dbReference type="ARBA" id="ARBA00022989"/>
    </source>
</evidence>
<dbReference type="GO" id="GO:0005744">
    <property type="term" value="C:TIM23 mitochondrial import inner membrane translocase complex"/>
    <property type="evidence" value="ECO:0007669"/>
    <property type="project" value="TreeGrafter"/>
</dbReference>
<comment type="caution">
    <text evidence="9">The sequence shown here is derived from an EMBL/GenBank/DDBJ whole genome shotgun (WGS) entry which is preliminary data.</text>
</comment>
<protein>
    <submittedName>
        <fullName evidence="9">TIMM17B isoform 4</fullName>
    </submittedName>
</protein>
<dbReference type="GO" id="GO:0008320">
    <property type="term" value="F:protein transmembrane transporter activity"/>
    <property type="evidence" value="ECO:0007669"/>
    <property type="project" value="TreeGrafter"/>
</dbReference>
<keyword evidence="4" id="KW-0812">Transmembrane</keyword>
<name>A0A2J8R8L2_PONAB</name>
<evidence type="ECO:0000256" key="2">
    <source>
        <dbReference type="ARBA" id="ARBA00004448"/>
    </source>
</evidence>
<keyword evidence="6" id="KW-1133">Transmembrane helix</keyword>
<reference evidence="9" key="1">
    <citation type="submission" date="2017-12" db="EMBL/GenBank/DDBJ databases">
        <title>High-resolution comparative analysis of great ape genomes.</title>
        <authorList>
            <person name="Pollen A."/>
            <person name="Hastie A."/>
            <person name="Hormozdiari F."/>
            <person name="Dougherty M."/>
            <person name="Liu R."/>
            <person name="Chaisson M."/>
            <person name="Hoppe E."/>
            <person name="Hill C."/>
            <person name="Pang A."/>
            <person name="Hillier L."/>
            <person name="Baker C."/>
            <person name="Armstrong J."/>
            <person name="Shendure J."/>
            <person name="Paten B."/>
            <person name="Wilson R."/>
            <person name="Chao H."/>
            <person name="Schneider V."/>
            <person name="Ventura M."/>
            <person name="Kronenberg Z."/>
            <person name="Murali S."/>
            <person name="Gordon D."/>
            <person name="Cantsilieris S."/>
            <person name="Munson K."/>
            <person name="Nelson B."/>
            <person name="Raja A."/>
            <person name="Underwood J."/>
            <person name="Diekhans M."/>
            <person name="Fiddes I."/>
            <person name="Haussler D."/>
            <person name="Eichler E."/>
        </authorList>
    </citation>
    <scope>NUCLEOTIDE SEQUENCE [LARGE SCALE GENOMIC DNA]</scope>
    <source>
        <strain evidence="9">Susie</strain>
    </source>
</reference>
<keyword evidence="7" id="KW-0496">Mitochondrion</keyword>
<dbReference type="PANTHER" id="PTHR10485">
    <property type="entry name" value="MITOCHONDRIAL IMPORT INNER MEMBRANE TRANSLOCASE SUBUNIT TIM-17"/>
    <property type="match status" value="1"/>
</dbReference>
<comment type="function">
    <text evidence="1">Essential component of the TIM23 complex, a complex that mediates the translocation of transit peptide-containing proteins across the mitochondrial inner membrane.</text>
</comment>
<proteinExistence type="inferred from homology"/>
<evidence type="ECO:0000256" key="5">
    <source>
        <dbReference type="ARBA" id="ARBA00022792"/>
    </source>
</evidence>
<dbReference type="EMBL" id="NDHI03003731">
    <property type="protein sequence ID" value="PNJ04853.1"/>
    <property type="molecule type" value="Genomic_DNA"/>
</dbReference>
<evidence type="ECO:0000313" key="9">
    <source>
        <dbReference type="EMBL" id="PNJ04853.1"/>
    </source>
</evidence>
<comment type="subcellular location">
    <subcellularLocation>
        <location evidence="2">Mitochondrion inner membrane</location>
        <topology evidence="2">Multi-pass membrane protein</topology>
    </subcellularLocation>
</comment>
<accession>A0A2J8R8L2</accession>